<evidence type="ECO:0000313" key="1">
    <source>
        <dbReference type="EMBL" id="PKK78654.1"/>
    </source>
</evidence>
<feature type="non-terminal residue" evidence="1">
    <location>
        <position position="56"/>
    </location>
</feature>
<name>A0A2N1NXP3_9GLOM</name>
<evidence type="ECO:0000313" key="2">
    <source>
        <dbReference type="Proteomes" id="UP000233469"/>
    </source>
</evidence>
<organism evidence="1 2">
    <name type="scientific">Rhizophagus irregularis</name>
    <dbReference type="NCBI Taxonomy" id="588596"/>
    <lineage>
        <taxon>Eukaryota</taxon>
        <taxon>Fungi</taxon>
        <taxon>Fungi incertae sedis</taxon>
        <taxon>Mucoromycota</taxon>
        <taxon>Glomeromycotina</taxon>
        <taxon>Glomeromycetes</taxon>
        <taxon>Glomerales</taxon>
        <taxon>Glomeraceae</taxon>
        <taxon>Rhizophagus</taxon>
    </lineage>
</organism>
<dbReference type="EMBL" id="LLXL01000074">
    <property type="protein sequence ID" value="PKK78654.1"/>
    <property type="molecule type" value="Genomic_DNA"/>
</dbReference>
<comment type="caution">
    <text evidence="1">The sequence shown here is derived from an EMBL/GenBank/DDBJ whole genome shotgun (WGS) entry which is preliminary data.</text>
</comment>
<accession>A0A2N1NXP3</accession>
<reference evidence="1 2" key="1">
    <citation type="submission" date="2016-04" db="EMBL/GenBank/DDBJ databases">
        <title>Genome analyses suggest a sexual origin of heterokaryosis in a supposedly ancient asexual fungus.</title>
        <authorList>
            <person name="Ropars J."/>
            <person name="Sedzielewska K."/>
            <person name="Noel J."/>
            <person name="Charron P."/>
            <person name="Farinelli L."/>
            <person name="Marton T."/>
            <person name="Kruger M."/>
            <person name="Pelin A."/>
            <person name="Brachmann A."/>
            <person name="Corradi N."/>
        </authorList>
    </citation>
    <scope>NUCLEOTIDE SEQUENCE [LARGE SCALE GENOMIC DNA]</scope>
    <source>
        <strain evidence="1 2">C2</strain>
    </source>
</reference>
<gene>
    <name evidence="1" type="ORF">RhiirC2_729063</name>
</gene>
<dbReference type="VEuPathDB" id="FungiDB:RhiirA1_536819"/>
<reference evidence="1 2" key="2">
    <citation type="submission" date="2017-10" db="EMBL/GenBank/DDBJ databases">
        <title>Extensive intraspecific genome diversity in a model arbuscular mycorrhizal fungus.</title>
        <authorList>
            <person name="Chen E.C.H."/>
            <person name="Morin E."/>
            <person name="Baudet D."/>
            <person name="Noel J."/>
            <person name="Ndikumana S."/>
            <person name="Charron P."/>
            <person name="St-Onge C."/>
            <person name="Giorgi J."/>
            <person name="Grigoriev I.V."/>
            <person name="Roux C."/>
            <person name="Martin F.M."/>
            <person name="Corradi N."/>
        </authorList>
    </citation>
    <scope>NUCLEOTIDE SEQUENCE [LARGE SCALE GENOMIC DNA]</scope>
    <source>
        <strain evidence="1 2">C2</strain>
    </source>
</reference>
<dbReference type="VEuPathDB" id="FungiDB:RhiirFUN_012322"/>
<proteinExistence type="predicted"/>
<sequence>ILKDEYFNVGNLEIEDDCVRTFVDKLHDVIKVPPAATETSDSMTNTLINGSVSASP</sequence>
<dbReference type="Proteomes" id="UP000233469">
    <property type="component" value="Unassembled WGS sequence"/>
</dbReference>
<protein>
    <submittedName>
        <fullName evidence="1">Uncharacterized protein</fullName>
    </submittedName>
</protein>
<dbReference type="AlphaFoldDB" id="A0A2N1NXP3"/>
<feature type="non-terminal residue" evidence="1">
    <location>
        <position position="1"/>
    </location>
</feature>